<keyword evidence="3" id="KW-1185">Reference proteome</keyword>
<evidence type="ECO:0000313" key="3">
    <source>
        <dbReference type="Proteomes" id="UP001140453"/>
    </source>
</evidence>
<comment type="caution">
    <text evidence="2">The sequence shown here is derived from an EMBL/GenBank/DDBJ whole genome shotgun (WGS) entry which is preliminary data.</text>
</comment>
<protein>
    <recommendedName>
        <fullName evidence="1">Glycosyl transferase CAP10 domain-containing protein</fullName>
    </recommendedName>
</protein>
<proteinExistence type="predicted"/>
<dbReference type="InterPro" id="IPR006598">
    <property type="entry name" value="CAP10"/>
</dbReference>
<dbReference type="Pfam" id="PF05686">
    <property type="entry name" value="Glyco_transf_90"/>
    <property type="match status" value="1"/>
</dbReference>
<dbReference type="Proteomes" id="UP001140453">
    <property type="component" value="Unassembled WGS sequence"/>
</dbReference>
<accession>A0A9W8YZF0</accession>
<name>A0A9W8YZF0_9PEZI</name>
<sequence>MLVRPSSRRRPLAAAALGLLIFIFLLHNNLATQVWRKPTPWFTSGEFDLPLTVKTEDHGDDHPITTLIRSAQHTFASLLAKQSYTLADAAQKYRARRGRHPPPGFDAWFREARRRGAVVVEGFFDRIHHDINPFWGLDPLEIREMAHGQPQVIRVRRGNATFETDNPDRPPFIQIWAKLISEMSEHLPDLDMVVNVMDESRILVPFEKMETYVATEATSRELFPPDEATSTYTDYTALDSHPVFFEPDWITNDSNRYWDHVRAACPPDSPARRVEALPHFDQPIDNLYPLPPVPYTHEGFVGNFTASQDVCTQPHMRGLHGTFIESVSMSTSHELLPMFGGCKLPQNNEILIPGAMYLTDDPFYEGGRDENVPWRKKTDGAIWRGVASGGRNKKDNWWHLHRHRWVQMMNGTVVRGKEAGDQDVGPTFQLPPSDTSYRKIKVAREAEGSIGEWLGGVVDVGFNNLECFPMARDEFGHQIDFGCDHTNNYFRVQEMVPMPEQYGYKYLPDVDGHSYSARWRGFLRSSSCPLKATVYAEWHDDRLVPWVHFVPFDSSYQDIWSVLDYFMQGHDAEGERIAKQSMEWAAKVLRRDDMLLYVWRLLLEYARVADPNRARLGFVEDLRPTRSWTSFMNY</sequence>
<dbReference type="SMART" id="SM00672">
    <property type="entry name" value="CAP10"/>
    <property type="match status" value="1"/>
</dbReference>
<dbReference type="InterPro" id="IPR051091">
    <property type="entry name" value="O-Glucosyltr/Glycosyltrsf_90"/>
</dbReference>
<feature type="domain" description="Glycosyl transferase CAP10" evidence="1">
    <location>
        <begin position="308"/>
        <end position="612"/>
    </location>
</feature>
<evidence type="ECO:0000259" key="1">
    <source>
        <dbReference type="SMART" id="SM00672"/>
    </source>
</evidence>
<evidence type="ECO:0000313" key="2">
    <source>
        <dbReference type="EMBL" id="KAJ4393652.1"/>
    </source>
</evidence>
<dbReference type="OrthoDB" id="541052at2759"/>
<gene>
    <name evidence="2" type="ORF">N0V93_002867</name>
</gene>
<dbReference type="AlphaFoldDB" id="A0A9W8YZF0"/>
<dbReference type="PANTHER" id="PTHR12203">
    <property type="entry name" value="KDEL LYS-ASP-GLU-LEU CONTAINING - RELATED"/>
    <property type="match status" value="1"/>
</dbReference>
<organism evidence="2 3">
    <name type="scientific">Gnomoniopsis smithogilvyi</name>
    <dbReference type="NCBI Taxonomy" id="1191159"/>
    <lineage>
        <taxon>Eukaryota</taxon>
        <taxon>Fungi</taxon>
        <taxon>Dikarya</taxon>
        <taxon>Ascomycota</taxon>
        <taxon>Pezizomycotina</taxon>
        <taxon>Sordariomycetes</taxon>
        <taxon>Sordariomycetidae</taxon>
        <taxon>Diaporthales</taxon>
        <taxon>Gnomoniaceae</taxon>
        <taxon>Gnomoniopsis</taxon>
    </lineage>
</organism>
<reference evidence="2" key="1">
    <citation type="submission" date="2022-10" db="EMBL/GenBank/DDBJ databases">
        <title>Tapping the CABI collections for fungal endophytes: first genome assemblies for Collariella, Neodidymelliopsis, Ascochyta clinopodiicola, Didymella pomorum, Didymosphaeria variabile, Neocosmospora piperis and Neocucurbitaria cava.</title>
        <authorList>
            <person name="Hill R."/>
        </authorList>
    </citation>
    <scope>NUCLEOTIDE SEQUENCE</scope>
    <source>
        <strain evidence="2">IMI 355082</strain>
    </source>
</reference>
<dbReference type="EMBL" id="JAPEVB010000002">
    <property type="protein sequence ID" value="KAJ4393652.1"/>
    <property type="molecule type" value="Genomic_DNA"/>
</dbReference>
<dbReference type="PANTHER" id="PTHR12203:SF22">
    <property type="entry name" value="CAPSULE ASSOCIATED PROTEIN"/>
    <property type="match status" value="1"/>
</dbReference>